<feature type="region of interest" description="Disordered" evidence="7">
    <location>
        <begin position="628"/>
        <end position="667"/>
    </location>
</feature>
<comment type="function">
    <text evidence="6">Required for 60S pre-ribosomal subunits export to the cytoplasm.</text>
</comment>
<dbReference type="Proteomes" id="UP001626550">
    <property type="component" value="Unassembled WGS sequence"/>
</dbReference>
<dbReference type="Pfam" id="PF21638">
    <property type="entry name" value="SDA1_C"/>
    <property type="match status" value="1"/>
</dbReference>
<dbReference type="InterPro" id="IPR027312">
    <property type="entry name" value="Sda1"/>
</dbReference>
<dbReference type="GO" id="GO:0000055">
    <property type="term" value="P:ribosomal large subunit export from nucleus"/>
    <property type="evidence" value="ECO:0007669"/>
    <property type="project" value="UniProtKB-UniRule"/>
</dbReference>
<dbReference type="GO" id="GO:0005730">
    <property type="term" value="C:nucleolus"/>
    <property type="evidence" value="ECO:0007669"/>
    <property type="project" value="UniProtKB-SubCell"/>
</dbReference>
<dbReference type="GO" id="GO:0042273">
    <property type="term" value="P:ribosomal large subunit biogenesis"/>
    <property type="evidence" value="ECO:0007669"/>
    <property type="project" value="UniProtKB-UniRule"/>
</dbReference>
<proteinExistence type="inferred from homology"/>
<evidence type="ECO:0000259" key="8">
    <source>
        <dbReference type="Pfam" id="PF05285"/>
    </source>
</evidence>
<dbReference type="InterPro" id="IPR048292">
    <property type="entry name" value="SDA1_C"/>
</dbReference>
<accession>A0ABD2PVU6</accession>
<organism evidence="11 12">
    <name type="scientific">Cichlidogyrus casuarinus</name>
    <dbReference type="NCBI Taxonomy" id="1844966"/>
    <lineage>
        <taxon>Eukaryota</taxon>
        <taxon>Metazoa</taxon>
        <taxon>Spiralia</taxon>
        <taxon>Lophotrochozoa</taxon>
        <taxon>Platyhelminthes</taxon>
        <taxon>Monogenea</taxon>
        <taxon>Monopisthocotylea</taxon>
        <taxon>Dactylogyridea</taxon>
        <taxon>Ancyrocephalidae</taxon>
        <taxon>Cichlidogyrus</taxon>
    </lineage>
</organism>
<evidence type="ECO:0000256" key="7">
    <source>
        <dbReference type="SAM" id="MobiDB-lite"/>
    </source>
</evidence>
<evidence type="ECO:0000259" key="9">
    <source>
        <dbReference type="Pfam" id="PF08158"/>
    </source>
</evidence>
<dbReference type="InterPro" id="IPR012977">
    <property type="entry name" value="SDA1_N"/>
</dbReference>
<evidence type="ECO:0000313" key="11">
    <source>
        <dbReference type="EMBL" id="KAL3311580.1"/>
    </source>
</evidence>
<keyword evidence="5 6" id="KW-0539">Nucleus</keyword>
<feature type="domain" description="SDA1 N-terminal" evidence="9">
    <location>
        <begin position="57"/>
        <end position="428"/>
    </location>
</feature>
<sequence length="686" mass="79259">MSRVEHSLPDLQFHLKKDPETYKKEFESKFEAFECLDQSFRNAPSEDLPHLRDVILFISQVVQYFPEYVERFAIAVTTTILSRSFGMNPEMRMSYLQVYMRLRTKDLITSSNMLEVAFQLHRCHDKPIRRSLRTFIINDFKRINTKHKSHKLNSSGQEFLAKMTKDANPIVAREAVYILVQLFVRKVWDDVKTANILANDACLAKSRKVYALGIKFFLGKIKAKSMYESDGESDSEMNPSKQIKYLQLGHRVGIKSNKRQKRLQRNMEQVRKKEEKKAKNLDVQEVNFAALNMIHDPQTFAERLLKKLDKCNDNFETRLLLLELTSRLVGLFKLILLNLYPALQRFLKPQQREITHLLLYAAQASHDQVPPDVMEPLVRVIADNFITERASTEAMAVGLNAIRELCARCPYAMTEDLLSDLVEYKNYKNKNVVAASRSLIRLFRDLNPSILPKTERGRPTDASHEMQLTGKNVDTDAPALTYGAFNNVGSVPGSEFLLLKEKKEQTGKKIIRMTDEERLEALTKATDLTADRILSDEDFAAMKRYMLKKKSIYTGKGGQKRKVEEDEEDEEDELDVSGDEGDESEEETGKNPDIVSLNKITHLVKRARASKAERLETVEEGRKDRDKYGFKVSRLNPHASTTNREKRKTKSFGMVKHKAKQKVKRSFKEKQIRLREHLLKIAKMSR</sequence>
<keyword evidence="12" id="KW-1185">Reference proteome</keyword>
<name>A0ABD2PVU6_9PLAT</name>
<evidence type="ECO:0000313" key="12">
    <source>
        <dbReference type="Proteomes" id="UP001626550"/>
    </source>
</evidence>
<protein>
    <recommendedName>
        <fullName evidence="6">Protein SDA1</fullName>
    </recommendedName>
</protein>
<evidence type="ECO:0000256" key="1">
    <source>
        <dbReference type="ARBA" id="ARBA00005783"/>
    </source>
</evidence>
<reference evidence="11 12" key="1">
    <citation type="submission" date="2024-11" db="EMBL/GenBank/DDBJ databases">
        <title>Adaptive evolution of stress response genes in parasites aligns with host niche diversity.</title>
        <authorList>
            <person name="Hahn C."/>
            <person name="Resl P."/>
        </authorList>
    </citation>
    <scope>NUCLEOTIDE SEQUENCE [LARGE SCALE GENOMIC DNA]</scope>
    <source>
        <strain evidence="11">EGGRZ-B1_66</strain>
        <tissue evidence="11">Body</tissue>
    </source>
</reference>
<dbReference type="InterPro" id="IPR007949">
    <property type="entry name" value="SDA1_MD"/>
</dbReference>
<feature type="domain" description="SDA1 C-terminal" evidence="10">
    <location>
        <begin position="640"/>
        <end position="684"/>
    </location>
</feature>
<keyword evidence="2 6" id="KW-0813">Transport</keyword>
<dbReference type="InterPro" id="IPR016024">
    <property type="entry name" value="ARM-type_fold"/>
</dbReference>
<gene>
    <name evidence="11" type="primary">SDAD1</name>
    <name evidence="11" type="ORF">Ciccas_009836</name>
</gene>
<comment type="caution">
    <text evidence="11">The sequence shown here is derived from an EMBL/GenBank/DDBJ whole genome shotgun (WGS) entry which is preliminary data.</text>
</comment>
<feature type="region of interest" description="Disordered" evidence="7">
    <location>
        <begin position="555"/>
        <end position="595"/>
    </location>
</feature>
<dbReference type="GO" id="GO:0015031">
    <property type="term" value="P:protein transport"/>
    <property type="evidence" value="ECO:0007669"/>
    <property type="project" value="UniProtKB-KW"/>
</dbReference>
<comment type="similarity">
    <text evidence="1 6">Belongs to the SDA1 family.</text>
</comment>
<evidence type="ECO:0000256" key="5">
    <source>
        <dbReference type="ARBA" id="ARBA00023242"/>
    </source>
</evidence>
<dbReference type="Pfam" id="PF05285">
    <property type="entry name" value="SDA1_dom"/>
    <property type="match status" value="1"/>
</dbReference>
<evidence type="ECO:0000256" key="2">
    <source>
        <dbReference type="ARBA" id="ARBA00022448"/>
    </source>
</evidence>
<evidence type="ECO:0000256" key="4">
    <source>
        <dbReference type="ARBA" id="ARBA00022927"/>
    </source>
</evidence>
<feature type="domain" description="SDA1 middle" evidence="8">
    <location>
        <begin position="512"/>
        <end position="621"/>
    </location>
</feature>
<dbReference type="PANTHER" id="PTHR12730:SF0">
    <property type="entry name" value="PROTEIN SDA1 HOMOLOG"/>
    <property type="match status" value="1"/>
</dbReference>
<dbReference type="PANTHER" id="PTHR12730">
    <property type="entry name" value="HSDA/SDA1-RELATED"/>
    <property type="match status" value="1"/>
</dbReference>
<keyword evidence="3 6" id="KW-0690">Ribosome biogenesis</keyword>
<keyword evidence="4 6" id="KW-0653">Protein transport</keyword>
<dbReference type="Pfam" id="PF08158">
    <property type="entry name" value="SDA1_HEAT"/>
    <property type="match status" value="1"/>
</dbReference>
<evidence type="ECO:0000259" key="10">
    <source>
        <dbReference type="Pfam" id="PF21638"/>
    </source>
</evidence>
<comment type="subcellular location">
    <subcellularLocation>
        <location evidence="6">Nucleus</location>
        <location evidence="6">Nucleolus</location>
    </subcellularLocation>
</comment>
<evidence type="ECO:0000256" key="6">
    <source>
        <dbReference type="RuleBase" id="RU365057"/>
    </source>
</evidence>
<feature type="compositionally biased region" description="Acidic residues" evidence="7">
    <location>
        <begin position="565"/>
        <end position="586"/>
    </location>
</feature>
<feature type="compositionally biased region" description="Basic residues" evidence="7">
    <location>
        <begin position="645"/>
        <end position="665"/>
    </location>
</feature>
<dbReference type="SUPFAM" id="SSF48371">
    <property type="entry name" value="ARM repeat"/>
    <property type="match status" value="1"/>
</dbReference>
<dbReference type="AlphaFoldDB" id="A0ABD2PVU6"/>
<dbReference type="EMBL" id="JBJKFK010002132">
    <property type="protein sequence ID" value="KAL3311580.1"/>
    <property type="molecule type" value="Genomic_DNA"/>
</dbReference>
<evidence type="ECO:0000256" key="3">
    <source>
        <dbReference type="ARBA" id="ARBA00022517"/>
    </source>
</evidence>